<dbReference type="InterPro" id="IPR001296">
    <property type="entry name" value="Glyco_trans_1"/>
</dbReference>
<keyword evidence="9" id="KW-0732">Signal</keyword>
<dbReference type="InterPro" id="IPR058654">
    <property type="entry name" value="Mok11-14/Ags1-like_TM"/>
</dbReference>
<dbReference type="SMART" id="SM00642">
    <property type="entry name" value="Aamy"/>
    <property type="match status" value="1"/>
</dbReference>
<evidence type="ECO:0000256" key="8">
    <source>
        <dbReference type="SAM" id="Phobius"/>
    </source>
</evidence>
<keyword evidence="12" id="KW-1185">Reference proteome</keyword>
<dbReference type="Proteomes" id="UP001172673">
    <property type="component" value="Unassembled WGS sequence"/>
</dbReference>
<dbReference type="Pfam" id="PF26127">
    <property type="entry name" value="12TM_Mok13"/>
    <property type="match status" value="1"/>
</dbReference>
<dbReference type="CDD" id="cd03791">
    <property type="entry name" value="GT5_Glycogen_synthase_DULL1-like"/>
    <property type="match status" value="1"/>
</dbReference>
<evidence type="ECO:0000256" key="5">
    <source>
        <dbReference type="ARBA" id="ARBA00023316"/>
    </source>
</evidence>
<dbReference type="CDD" id="cd11323">
    <property type="entry name" value="AmyAc_AGS"/>
    <property type="match status" value="1"/>
</dbReference>
<dbReference type="Gene3D" id="3.40.50.2000">
    <property type="entry name" value="Glycogen Phosphorylase B"/>
    <property type="match status" value="2"/>
</dbReference>
<organism evidence="11 12">
    <name type="scientific">Cladophialophora chaetospira</name>
    <dbReference type="NCBI Taxonomy" id="386627"/>
    <lineage>
        <taxon>Eukaryota</taxon>
        <taxon>Fungi</taxon>
        <taxon>Dikarya</taxon>
        <taxon>Ascomycota</taxon>
        <taxon>Pezizomycotina</taxon>
        <taxon>Eurotiomycetes</taxon>
        <taxon>Chaetothyriomycetidae</taxon>
        <taxon>Chaetothyriales</taxon>
        <taxon>Herpotrichiellaceae</taxon>
        <taxon>Cladophialophora</taxon>
    </lineage>
</organism>
<dbReference type="Pfam" id="PF26122">
    <property type="entry name" value="CBM_Mok13"/>
    <property type="match status" value="1"/>
</dbReference>
<evidence type="ECO:0000256" key="1">
    <source>
        <dbReference type="ARBA" id="ARBA00006122"/>
    </source>
</evidence>
<feature type="chain" id="PRO_5041292831" description="alpha-1,3-glucan synthase" evidence="9">
    <location>
        <begin position="20"/>
        <end position="2479"/>
    </location>
</feature>
<gene>
    <name evidence="11" type="primary">ags1_2</name>
    <name evidence="11" type="ORF">H2200_012005</name>
</gene>
<dbReference type="FunFam" id="3.20.20.80:FF:000073">
    <property type="entry name" value="Alpha-1,3-glucan synthase Ags2"/>
    <property type="match status" value="1"/>
</dbReference>
<feature type="signal peptide" evidence="9">
    <location>
        <begin position="1"/>
        <end position="19"/>
    </location>
</feature>
<dbReference type="SUPFAM" id="SSF53756">
    <property type="entry name" value="UDP-Glycosyltransferase/glycogen phosphorylase"/>
    <property type="match status" value="1"/>
</dbReference>
<keyword evidence="8" id="KW-0812">Transmembrane</keyword>
<sequence>MLFNTLVYSVSLFLSSCRALRYDPAYTQYNLNQNRTAVDPLDYWGEWTGHKYHPSPSNWRFPFYTLFLDRFVNGDPSNDNINGTAYEHDLNSNQMRHGGDLEGLVDTLDYLHGMGVKGIYIAGSPFINSPWGYDQYSPLDLSVLDQHFGTIDTWRSAIEEIHARDMYVLIDNTFATLGDLIGFDGYLNTTTPFTLQEHEVQWKSSREYHDFHIGNDYNKTCQYPKFWEETGYPVGEDVTTKMVGCYDSDFDQYGDTEAFGVFPDWRRQLSKFASVQDRLREWHEPVRQKIENFYCMMIAQLDIDGYRYDKATQSTVEAMGYMNDAMRTCARRYGKENFFTPGEITGGNVFGSIYVGRGRQPDMTPENLTVAATLTNNSADKYFLRDEEHGALDAAAFHYTVYRTLTRFLGMDGNLEAGYDAPPNFVDMWNSFLLTNDFVNPNTGEVDPRHMYGVTNQDVFRWPAITNGIERQLLGHFITTIHMPGAPLLLWGEEQAFYVLDNTASNYIFGRQAMSSATAWQTHGCYSLSSTQFFQMPLNASRHGCKDETVSYDHRDPSHPVRNIIHHMNQLRDQYPVLQDGFFLQQLSNQTEAIQYPGSGTTTTETGMWSVMRSGFPGVQDLSQTGAGDLPVWLLYSNANESTTYKFDCNDNSTALNTTSLISPYDAGTVVKNLFYPYDEHTLADSIHRLGINGSTNPSGCLSSLDMAAYDFRAYVPKDQWVGQKPMITRFSPGHDARLSSTVHVDETESVEIELHFSVEMDCDSVTNSISFNSTTAMGTNPTIDPNSVRCANLESPETPAYVGSISSTWSWSAKLDNVANGIHALSVRNASSQAGDVTNAVDRFLFRIGQSDNPMIFTRAANYSSSLLTKSDNGSLVVSHRAAGADKWRYSTNWGTSFSDWMPYTGGESRIEEQAWSGTQLQSWKGHHVRVEYFSRLAGSSDHVQQGDVGFSTPRRFPHLFLNGPYNQFGYDSGLNNEMKLKDNSTWDHHFMTEWSLSGTLAQINVWGLNPDGKPDQTIVMGDADGDSILDRLPPSSLSSVVLNITQPPPKPYLGWRIVLDDGSMRFELLPSGSMWTQLILYVLLWVVPVITAAFGVWLFKQSFYKIKFNEVGITEKTSFVPTIFKKQFKKLRDEESSPGILSKFSRKPKFIQPSGALINQHKRRTVLIATMEYDIEDWAIKIKIGGLGVMAQLMGKNLGHQDLIWVVPCVGGVDYPQDQKADDMKVTIMGKVYEVQVQYHVLRNITYVLLDSPVFREQTKSEPYPPRMDDLSSAIYYSAWNQCIAQALSRFPVDLYHINDYHGTVAPLYLLPRTIPACLSLHNAEFQGLWPMRTKQEREEVCSVFNLSSELVAKYVQFGEVFNLLHAGASYLRVQQQGFGAVGVSKKYGKRSYARYPIFWGLKRVGKLPNPDPSDTGEWDKKLPKESDIHIDPEFEAARPELKRQAQEWAGLEQNPKAELFVFVGRWSMQKGVDLIADVFPSILESNPNVQLITIGPVIDLYGKFAAMKLDRMMKLYPGRVFSKPVFTALPPFIFSGAEFALIPSRDEPFGLVAVEFGRKGALGVGARVGGLGQMPGWWYTVESMTTTHLIHQFKQAIHEALSSNTNIRALMRARSAKQRFPVAQWVEDLEILQSTAIQLHDKVEAGRHHAAAADMIGLSGWNTPGGSGAATPSGVRTPRFGHSRVSSGAALETLKTRLRNLGGHSREVSQETTPPRPASIHSHAGSGISRSASLGSRRGPGHVNVEDEHDGVEHYPRTLLPPIADFGGDDTGLRTGSIQNPNANSDDEDDLDSDYEDAEEGISMPTQTRGRYDRVPLNDDSPRTPTRSSRMVGLEMQPLSHGSNLKDSPDQPRPDSGLLVPPPAFTENNRVSSSNSLLSMNTIVGEKTDFKLQQVDPFFTDSSGEFARSFEKKLEDLKGSNSESTACIEEFLVKSEKQWFNSFRDAKLGRHSGINTARNSFAANRDSYMTSAPASIYGAETDPDSQPDPNNLADEFLLGKDYKPPTGLRNYMQRKIGDWPVYAFFMGFGQIIAANSYQITLLTGEVGQTASKLYVVASIYAATSIMWWVFFRRFQSRLCLSLPFFFYGLAFILIGTAHYGSSVDSRGWIQNVGTAFYAVASSSGSIFFALNFGDEGGAQVKAWVFRACMIQGTQQIYVVALWYWGAYLNKRTVTELVSSPNPISDTWKITAIALPVAAFLWAVGLLMWFGLPIYYRQAPGSMPSFYKSIARRKIVLWFFITVLIQNFFLSAPYGRNWSFLWSSAHAHTWQVVCLVAFFFIGVWAALLWMFAMLSKSHSWILPLFAIGLGAPRWAQIWWGTSNVGLYLPWAGGYTASALASRALWLWLGTLDAVQGVGLGMILLATLTRVHVAFTLISAQVLGSLATIVARACAPNKIGPGPISPDITGNVSNIWQAWFWVGLILNLSICFGYFKVSYHFSEFFTVCNIANNIITVLPQRAAQQAVKDGVGNVMEDV</sequence>
<dbReference type="Pfam" id="PF00534">
    <property type="entry name" value="Glycos_transf_1"/>
    <property type="match status" value="1"/>
</dbReference>
<dbReference type="InterPro" id="IPR058658">
    <property type="entry name" value="Mok11-13/Ags1-like_Ig_2"/>
</dbReference>
<feature type="transmembrane region" description="Helical" evidence="8">
    <location>
        <begin position="2081"/>
        <end position="2103"/>
    </location>
</feature>
<feature type="transmembrane region" description="Helical" evidence="8">
    <location>
        <begin position="2346"/>
        <end position="2367"/>
    </location>
</feature>
<dbReference type="InterPro" id="IPR017853">
    <property type="entry name" value="GH"/>
</dbReference>
<feature type="transmembrane region" description="Helical" evidence="8">
    <location>
        <begin position="2302"/>
        <end position="2321"/>
    </location>
</feature>
<dbReference type="PANTHER" id="PTHR47182:SF2">
    <property type="entry name" value="CELL WALL ALPHA-1,3-GLUCAN SYNTHASE AGS1"/>
    <property type="match status" value="1"/>
</dbReference>
<evidence type="ECO:0000256" key="9">
    <source>
        <dbReference type="SAM" id="SignalP"/>
    </source>
</evidence>
<feature type="transmembrane region" description="Helical" evidence="8">
    <location>
        <begin position="2115"/>
        <end position="2135"/>
    </location>
</feature>
<dbReference type="Pfam" id="PF00128">
    <property type="entry name" value="Alpha-amylase"/>
    <property type="match status" value="1"/>
</dbReference>
<proteinExistence type="inferred from homology"/>
<dbReference type="GO" id="GO:0009277">
    <property type="term" value="C:fungal-type cell wall"/>
    <property type="evidence" value="ECO:0007669"/>
    <property type="project" value="TreeGrafter"/>
</dbReference>
<keyword evidence="8" id="KW-0472">Membrane</keyword>
<feature type="transmembrane region" description="Helical" evidence="8">
    <location>
        <begin position="1080"/>
        <end position="1101"/>
    </location>
</feature>
<evidence type="ECO:0000256" key="2">
    <source>
        <dbReference type="ARBA" id="ARBA00012688"/>
    </source>
</evidence>
<comment type="caution">
    <text evidence="11">The sequence shown here is derived from an EMBL/GenBank/DDBJ whole genome shotgun (WGS) entry which is preliminary data.</text>
</comment>
<evidence type="ECO:0000256" key="6">
    <source>
        <dbReference type="ARBA" id="ARBA00048960"/>
    </source>
</evidence>
<dbReference type="Pfam" id="PF08323">
    <property type="entry name" value="Glyco_transf_5"/>
    <property type="match status" value="1"/>
</dbReference>
<feature type="compositionally biased region" description="Basic and acidic residues" evidence="7">
    <location>
        <begin position="1813"/>
        <end position="1825"/>
    </location>
</feature>
<keyword evidence="4 11" id="KW-0808">Transferase</keyword>
<feature type="transmembrane region" description="Helical" evidence="8">
    <location>
        <begin position="2269"/>
        <end position="2290"/>
    </location>
</feature>
<dbReference type="EMBL" id="JAPDRK010000021">
    <property type="protein sequence ID" value="KAJ9603819.1"/>
    <property type="molecule type" value="Genomic_DNA"/>
</dbReference>
<evidence type="ECO:0000256" key="7">
    <source>
        <dbReference type="SAM" id="MobiDB-lite"/>
    </source>
</evidence>
<comment type="catalytic activity">
    <reaction evidence="6">
        <text>[(1-&gt;3)-alpha-D-glucosyl](n) + UDP-alpha-D-glucose = [(1-&gt;3)-alpha-D-glucosyl](n+1) + UDP + H(+)</text>
        <dbReference type="Rhea" id="RHEA:19749"/>
        <dbReference type="Rhea" id="RHEA-COMP:11150"/>
        <dbReference type="Rhea" id="RHEA-COMP:11151"/>
        <dbReference type="ChEBI" id="CHEBI:15378"/>
        <dbReference type="ChEBI" id="CHEBI:28100"/>
        <dbReference type="ChEBI" id="CHEBI:58223"/>
        <dbReference type="ChEBI" id="CHEBI:58885"/>
        <dbReference type="EC" id="2.4.1.183"/>
    </reaction>
</comment>
<feature type="transmembrane region" description="Helical" evidence="8">
    <location>
        <begin position="2374"/>
        <end position="2396"/>
    </location>
</feature>
<name>A0AA38WZ57_9EURO</name>
<feature type="transmembrane region" description="Helical" evidence="8">
    <location>
        <begin position="2056"/>
        <end position="2074"/>
    </location>
</feature>
<feature type="transmembrane region" description="Helical" evidence="8">
    <location>
        <begin position="2416"/>
        <end position="2436"/>
    </location>
</feature>
<evidence type="ECO:0000313" key="12">
    <source>
        <dbReference type="Proteomes" id="UP001172673"/>
    </source>
</evidence>
<accession>A0AA38WZ57</accession>
<feature type="transmembrane region" description="Helical" evidence="8">
    <location>
        <begin position="2190"/>
        <end position="2217"/>
    </location>
</feature>
<dbReference type="Pfam" id="PF26111">
    <property type="entry name" value="Ig_Mok13"/>
    <property type="match status" value="1"/>
</dbReference>
<feature type="transmembrane region" description="Helical" evidence="8">
    <location>
        <begin position="2022"/>
        <end position="2044"/>
    </location>
</feature>
<dbReference type="SUPFAM" id="SSF51445">
    <property type="entry name" value="(Trans)glycosidases"/>
    <property type="match status" value="1"/>
</dbReference>
<dbReference type="Pfam" id="PF26108">
    <property type="entry name" value="GH_Mok13"/>
    <property type="match status" value="1"/>
</dbReference>
<dbReference type="FunFam" id="3.40.50.2000:FF:000052">
    <property type="entry name" value="Alpha-1,3-glucan synthase Ags2"/>
    <property type="match status" value="1"/>
</dbReference>
<evidence type="ECO:0000256" key="4">
    <source>
        <dbReference type="ARBA" id="ARBA00022679"/>
    </source>
</evidence>
<dbReference type="Pfam" id="PF26114">
    <property type="entry name" value="Ig_2_Mok13"/>
    <property type="match status" value="1"/>
</dbReference>
<keyword evidence="3 11" id="KW-0328">Glycosyltransferase</keyword>
<feature type="compositionally biased region" description="Polar residues" evidence="7">
    <location>
        <begin position="1777"/>
        <end position="1787"/>
    </location>
</feature>
<evidence type="ECO:0000259" key="10">
    <source>
        <dbReference type="SMART" id="SM00642"/>
    </source>
</evidence>
<dbReference type="FunFam" id="3.40.50.2000:FF:000058">
    <property type="entry name" value="Alpha-1,3-glucan synthase Ags1"/>
    <property type="match status" value="1"/>
</dbReference>
<dbReference type="InterPro" id="IPR058655">
    <property type="entry name" value="Mok11-14/Ags1-like"/>
</dbReference>
<dbReference type="GO" id="GO:0070600">
    <property type="term" value="P:fungal-type cell wall (1-&gt;3)-alpha-glucan biosynthetic process"/>
    <property type="evidence" value="ECO:0007669"/>
    <property type="project" value="TreeGrafter"/>
</dbReference>
<protein>
    <recommendedName>
        <fullName evidence="2">alpha-1,3-glucan synthase</fullName>
        <ecNumber evidence="2">2.4.1.183</ecNumber>
    </recommendedName>
</protein>
<feature type="transmembrane region" description="Helical" evidence="8">
    <location>
        <begin position="2147"/>
        <end position="2170"/>
    </location>
</feature>
<dbReference type="PANTHER" id="PTHR47182">
    <property type="entry name" value="CELL WALL ALPHA-1,3-GLUCAN SYNTHASE AGS1-RELATED"/>
    <property type="match status" value="1"/>
</dbReference>
<dbReference type="InterPro" id="IPR058659">
    <property type="entry name" value="Mok11-13/Ags1-like_CBM"/>
</dbReference>
<dbReference type="InterPro" id="IPR006047">
    <property type="entry name" value="GH13_cat_dom"/>
</dbReference>
<feature type="region of interest" description="Disordered" evidence="7">
    <location>
        <begin position="1703"/>
        <end position="1875"/>
    </location>
</feature>
<dbReference type="Gene3D" id="3.20.20.80">
    <property type="entry name" value="Glycosidases"/>
    <property type="match status" value="2"/>
</dbReference>
<dbReference type="InterPro" id="IPR058657">
    <property type="entry name" value="Mok11-13/Ags1-like_Ig"/>
</dbReference>
<evidence type="ECO:0000256" key="3">
    <source>
        <dbReference type="ARBA" id="ARBA00022676"/>
    </source>
</evidence>
<dbReference type="EC" id="2.4.1.183" evidence="2"/>
<keyword evidence="5" id="KW-0961">Cell wall biogenesis/degradation</keyword>
<dbReference type="InterPro" id="IPR013534">
    <property type="entry name" value="Starch_synth_cat_dom"/>
</dbReference>
<comment type="similarity">
    <text evidence="1">Belongs to the glycosyltransferase group 1 family.</text>
</comment>
<reference evidence="11" key="1">
    <citation type="submission" date="2022-10" db="EMBL/GenBank/DDBJ databases">
        <title>Culturing micro-colonial fungi from biological soil crusts in the Mojave desert and describing Neophaeococcomyces mojavensis, and introducing the new genera and species Taxawa tesnikishii.</title>
        <authorList>
            <person name="Kurbessoian T."/>
            <person name="Stajich J.E."/>
        </authorList>
    </citation>
    <scope>NUCLEOTIDE SEQUENCE</scope>
    <source>
        <strain evidence="11">TK_41</strain>
    </source>
</reference>
<dbReference type="InterPro" id="IPR058656">
    <property type="entry name" value="Mok11-13/Ags1-like_GH"/>
</dbReference>
<feature type="compositionally biased region" description="Acidic residues" evidence="7">
    <location>
        <begin position="1788"/>
        <end position="1803"/>
    </location>
</feature>
<feature type="domain" description="Glycosyl hydrolase family 13 catalytic" evidence="10">
    <location>
        <begin position="65"/>
        <end position="521"/>
    </location>
</feature>
<dbReference type="GO" id="GO:0047657">
    <property type="term" value="F:alpha-1,3-glucan synthase activity"/>
    <property type="evidence" value="ECO:0007669"/>
    <property type="project" value="UniProtKB-EC"/>
</dbReference>
<keyword evidence="8" id="KW-1133">Transmembrane helix</keyword>
<feature type="transmembrane region" description="Helical" evidence="8">
    <location>
        <begin position="2237"/>
        <end position="2257"/>
    </location>
</feature>
<evidence type="ECO:0000313" key="11">
    <source>
        <dbReference type="EMBL" id="KAJ9603819.1"/>
    </source>
</evidence>